<protein>
    <submittedName>
        <fullName evidence="6">Uncharacterized protein</fullName>
    </submittedName>
</protein>
<dbReference type="Gene3D" id="1.20.1250.20">
    <property type="entry name" value="MFS general substrate transporter like domains"/>
    <property type="match status" value="1"/>
</dbReference>
<feature type="transmembrane region" description="Helical" evidence="5">
    <location>
        <begin position="218"/>
        <end position="237"/>
    </location>
</feature>
<keyword evidence="4 5" id="KW-0472">Membrane</keyword>
<evidence type="ECO:0000256" key="1">
    <source>
        <dbReference type="ARBA" id="ARBA00004141"/>
    </source>
</evidence>
<evidence type="ECO:0000313" key="6">
    <source>
        <dbReference type="EMBL" id="CAD7246734.1"/>
    </source>
</evidence>
<organism evidence="6">
    <name type="scientific">Darwinula stevensoni</name>
    <dbReference type="NCBI Taxonomy" id="69355"/>
    <lineage>
        <taxon>Eukaryota</taxon>
        <taxon>Metazoa</taxon>
        <taxon>Ecdysozoa</taxon>
        <taxon>Arthropoda</taxon>
        <taxon>Crustacea</taxon>
        <taxon>Oligostraca</taxon>
        <taxon>Ostracoda</taxon>
        <taxon>Podocopa</taxon>
        <taxon>Podocopida</taxon>
        <taxon>Darwinulocopina</taxon>
        <taxon>Darwinuloidea</taxon>
        <taxon>Darwinulidae</taxon>
        <taxon>Darwinula</taxon>
    </lineage>
</organism>
<evidence type="ECO:0000256" key="2">
    <source>
        <dbReference type="ARBA" id="ARBA00022692"/>
    </source>
</evidence>
<keyword evidence="2 5" id="KW-0812">Transmembrane</keyword>
<gene>
    <name evidence="6" type="ORF">DSTB1V02_LOCUS6580</name>
</gene>
<dbReference type="GO" id="GO:0022857">
    <property type="term" value="F:transmembrane transporter activity"/>
    <property type="evidence" value="ECO:0007669"/>
    <property type="project" value="InterPro"/>
</dbReference>
<dbReference type="EMBL" id="CAJPEV010001224">
    <property type="protein sequence ID" value="CAG0891453.1"/>
    <property type="molecule type" value="Genomic_DNA"/>
</dbReference>
<dbReference type="EMBL" id="LR900741">
    <property type="protein sequence ID" value="CAD7246734.1"/>
    <property type="molecule type" value="Genomic_DNA"/>
</dbReference>
<reference evidence="6" key="1">
    <citation type="submission" date="2020-11" db="EMBL/GenBank/DDBJ databases">
        <authorList>
            <person name="Tran Van P."/>
        </authorList>
    </citation>
    <scope>NUCLEOTIDE SEQUENCE</scope>
</reference>
<feature type="transmembrane region" description="Helical" evidence="5">
    <location>
        <begin position="21"/>
        <end position="39"/>
    </location>
</feature>
<keyword evidence="7" id="KW-1185">Reference proteome</keyword>
<evidence type="ECO:0000313" key="7">
    <source>
        <dbReference type="Proteomes" id="UP000677054"/>
    </source>
</evidence>
<dbReference type="AlphaFoldDB" id="A0A7R8XBX9"/>
<comment type="subcellular location">
    <subcellularLocation>
        <location evidence="1">Membrane</location>
        <topology evidence="1">Multi-pass membrane protein</topology>
    </subcellularLocation>
</comment>
<sequence>MHMLFGLEHVGPSYRTMCGILIEYVFALGEIALAGVAFLVRQWRYLQVISAAPALLCLLYLWWVPETIRWLLTKGKTLEALKVVERVERINGVCISAAVKNKEGVEGTDYDEKHQRREKMTKGDGRMSLWVLLHSPSLLIRTINLCYAWSEGVEGTEDDEKHQRREKMTKGDGRMSLWVLLHSPSLLIRTINLCYAWFVCSLDYYGLSMNAALLGGDLFLNFALISAIEIPAYSLAWL</sequence>
<name>A0A7R8XBX9_9CRUS</name>
<feature type="transmembrane region" description="Helical" evidence="5">
    <location>
        <begin position="177"/>
        <end position="198"/>
    </location>
</feature>
<dbReference type="InterPro" id="IPR005828">
    <property type="entry name" value="MFS_sugar_transport-like"/>
</dbReference>
<keyword evidence="3 5" id="KW-1133">Transmembrane helix</keyword>
<evidence type="ECO:0000256" key="4">
    <source>
        <dbReference type="ARBA" id="ARBA00023136"/>
    </source>
</evidence>
<dbReference type="OrthoDB" id="6382114at2759"/>
<feature type="transmembrane region" description="Helical" evidence="5">
    <location>
        <begin position="45"/>
        <end position="64"/>
    </location>
</feature>
<evidence type="ECO:0000256" key="5">
    <source>
        <dbReference type="SAM" id="Phobius"/>
    </source>
</evidence>
<dbReference type="Proteomes" id="UP000677054">
    <property type="component" value="Unassembled WGS sequence"/>
</dbReference>
<feature type="non-terminal residue" evidence="6">
    <location>
        <position position="1"/>
    </location>
</feature>
<dbReference type="Pfam" id="PF00083">
    <property type="entry name" value="Sugar_tr"/>
    <property type="match status" value="1"/>
</dbReference>
<dbReference type="InterPro" id="IPR036259">
    <property type="entry name" value="MFS_trans_sf"/>
</dbReference>
<dbReference type="SUPFAM" id="SSF103473">
    <property type="entry name" value="MFS general substrate transporter"/>
    <property type="match status" value="1"/>
</dbReference>
<accession>A0A7R8XBX9</accession>
<dbReference type="PANTHER" id="PTHR24064">
    <property type="entry name" value="SOLUTE CARRIER FAMILY 22 MEMBER"/>
    <property type="match status" value="1"/>
</dbReference>
<dbReference type="GO" id="GO:0016020">
    <property type="term" value="C:membrane"/>
    <property type="evidence" value="ECO:0007669"/>
    <property type="project" value="UniProtKB-SubCell"/>
</dbReference>
<proteinExistence type="predicted"/>
<evidence type="ECO:0000256" key="3">
    <source>
        <dbReference type="ARBA" id="ARBA00022989"/>
    </source>
</evidence>